<gene>
    <name evidence="1" type="ORF">CR513_56251</name>
</gene>
<keyword evidence="2" id="KW-1185">Reference proteome</keyword>
<comment type="caution">
    <text evidence="1">The sequence shown here is derived from an EMBL/GenBank/DDBJ whole genome shotgun (WGS) entry which is preliminary data.</text>
</comment>
<evidence type="ECO:0000313" key="2">
    <source>
        <dbReference type="Proteomes" id="UP000257109"/>
    </source>
</evidence>
<feature type="non-terminal residue" evidence="1">
    <location>
        <position position="151"/>
    </location>
</feature>
<protein>
    <submittedName>
        <fullName evidence="1">Uncharacterized protein</fullName>
    </submittedName>
</protein>
<reference evidence="1" key="1">
    <citation type="submission" date="2018-05" db="EMBL/GenBank/DDBJ databases">
        <title>Draft genome of Mucuna pruriens seed.</title>
        <authorList>
            <person name="Nnadi N.E."/>
            <person name="Vos R."/>
            <person name="Hasami M.H."/>
            <person name="Devisetty U.K."/>
            <person name="Aguiy J.C."/>
        </authorList>
    </citation>
    <scope>NUCLEOTIDE SEQUENCE [LARGE SCALE GENOMIC DNA]</scope>
    <source>
        <strain evidence="1">JCA_2017</strain>
    </source>
</reference>
<evidence type="ECO:0000313" key="1">
    <source>
        <dbReference type="EMBL" id="RDX65116.1"/>
    </source>
</evidence>
<sequence>MLSNCSTLEDSTMDLRRMFSRDVLGSIIRRLSRDEVVSAKIDSISAKPDQIRPGFTAQQPKLVQSNKEQPKDAIHELQLNCHVTSREACSASYARECRLGTKKPKVTRGDRLDYQRTLVDLILNVLASEGGPSPSTMVIVVEDGVTESRPC</sequence>
<dbReference type="AlphaFoldDB" id="A0A371EGK7"/>
<dbReference type="Proteomes" id="UP000257109">
    <property type="component" value="Unassembled WGS sequence"/>
</dbReference>
<dbReference type="EMBL" id="QJKJ01014053">
    <property type="protein sequence ID" value="RDX65116.1"/>
    <property type="molecule type" value="Genomic_DNA"/>
</dbReference>
<feature type="non-terminal residue" evidence="1">
    <location>
        <position position="1"/>
    </location>
</feature>
<accession>A0A371EGK7</accession>
<proteinExistence type="predicted"/>
<name>A0A371EGK7_MUCPR</name>
<organism evidence="1 2">
    <name type="scientific">Mucuna pruriens</name>
    <name type="common">Velvet bean</name>
    <name type="synonym">Dolichos pruriens</name>
    <dbReference type="NCBI Taxonomy" id="157652"/>
    <lineage>
        <taxon>Eukaryota</taxon>
        <taxon>Viridiplantae</taxon>
        <taxon>Streptophyta</taxon>
        <taxon>Embryophyta</taxon>
        <taxon>Tracheophyta</taxon>
        <taxon>Spermatophyta</taxon>
        <taxon>Magnoliopsida</taxon>
        <taxon>eudicotyledons</taxon>
        <taxon>Gunneridae</taxon>
        <taxon>Pentapetalae</taxon>
        <taxon>rosids</taxon>
        <taxon>fabids</taxon>
        <taxon>Fabales</taxon>
        <taxon>Fabaceae</taxon>
        <taxon>Papilionoideae</taxon>
        <taxon>50 kb inversion clade</taxon>
        <taxon>NPAAA clade</taxon>
        <taxon>indigoferoid/millettioid clade</taxon>
        <taxon>Phaseoleae</taxon>
        <taxon>Mucuna</taxon>
    </lineage>
</organism>